<protein>
    <submittedName>
        <fullName evidence="1">Addiction module toxin RelE</fullName>
    </submittedName>
</protein>
<dbReference type="AlphaFoldDB" id="A0A0S2KLX0"/>
<accession>A0A0S2KLX0</accession>
<dbReference type="KEGG" id="peo:AS203_09560"/>
<dbReference type="InterPro" id="IPR009241">
    <property type="entry name" value="HigB-like"/>
</dbReference>
<gene>
    <name evidence="1" type="ORF">AS203_09560</name>
</gene>
<evidence type="ECO:0000313" key="1">
    <source>
        <dbReference type="EMBL" id="ALO49305.1"/>
    </source>
</evidence>
<dbReference type="STRING" id="76123.AS203_09560"/>
<reference evidence="2" key="1">
    <citation type="submission" date="2015-11" db="EMBL/GenBank/DDBJ databases">
        <authorList>
            <person name="Holder M.E."/>
            <person name="Ajami N.J."/>
            <person name="Petrosino J.F."/>
        </authorList>
    </citation>
    <scope>NUCLEOTIDE SEQUENCE [LARGE SCALE GENOMIC DNA]</scope>
    <source>
        <strain evidence="2">F0113</strain>
    </source>
</reference>
<evidence type="ECO:0000313" key="2">
    <source>
        <dbReference type="Proteomes" id="UP000056252"/>
    </source>
</evidence>
<dbReference type="Proteomes" id="UP000056252">
    <property type="component" value="Chromosome"/>
</dbReference>
<dbReference type="EMBL" id="CP013195">
    <property type="protein sequence ID" value="ALO49305.1"/>
    <property type="molecule type" value="Genomic_DNA"/>
</dbReference>
<keyword evidence="2" id="KW-1185">Reference proteome</keyword>
<sequence length="114" mass="13540">MNQEARFKVAYMEEALDFLNQLPQKAQAKVMYTIGKSMYVLDNNLFKKLGDTEIWEFRTLYNGMAYRLFAFWDTEAETLVIATHGISKKTRRTPQKEIAKAEVKREEYFKNKNR</sequence>
<dbReference type="OrthoDB" id="573082at2"/>
<dbReference type="Pfam" id="PF05973">
    <property type="entry name" value="Gp49"/>
    <property type="match status" value="1"/>
</dbReference>
<organism evidence="1 2">
    <name type="scientific">Hoylesella enoeca</name>
    <dbReference type="NCBI Taxonomy" id="76123"/>
    <lineage>
        <taxon>Bacteria</taxon>
        <taxon>Pseudomonadati</taxon>
        <taxon>Bacteroidota</taxon>
        <taxon>Bacteroidia</taxon>
        <taxon>Bacteroidales</taxon>
        <taxon>Prevotellaceae</taxon>
        <taxon>Hoylesella</taxon>
    </lineage>
</organism>
<dbReference type="eggNOG" id="COG4679">
    <property type="taxonomic scope" value="Bacteria"/>
</dbReference>
<name>A0A0S2KLX0_9BACT</name>
<proteinExistence type="predicted"/>
<dbReference type="RefSeq" id="WP_025066360.1">
    <property type="nucleotide sequence ID" value="NZ_CP013195.1"/>
</dbReference>